<organism evidence="7 8">
    <name type="scientific">Thiopseudomonas denitrificans</name>
    <dbReference type="NCBI Taxonomy" id="1501432"/>
    <lineage>
        <taxon>Bacteria</taxon>
        <taxon>Pseudomonadati</taxon>
        <taxon>Pseudomonadota</taxon>
        <taxon>Gammaproteobacteria</taxon>
        <taxon>Pseudomonadales</taxon>
        <taxon>Pseudomonadaceae</taxon>
        <taxon>Thiopseudomonas</taxon>
    </lineage>
</organism>
<dbReference type="GO" id="GO:0005886">
    <property type="term" value="C:plasma membrane"/>
    <property type="evidence" value="ECO:0007669"/>
    <property type="project" value="TreeGrafter"/>
</dbReference>
<keyword evidence="2 5" id="KW-0812">Transmembrane</keyword>
<keyword evidence="3 5" id="KW-1133">Transmembrane helix</keyword>
<dbReference type="PANTHER" id="PTHR10846:SF8">
    <property type="entry name" value="INNER MEMBRANE PROTEIN YRBG"/>
    <property type="match status" value="1"/>
</dbReference>
<keyword evidence="4 5" id="KW-0472">Membrane</keyword>
<feature type="transmembrane region" description="Helical" evidence="5">
    <location>
        <begin position="115"/>
        <end position="134"/>
    </location>
</feature>
<comment type="caution">
    <text evidence="7">The sequence shown here is derived from an EMBL/GenBank/DDBJ whole genome shotgun (WGS) entry which is preliminary data.</text>
</comment>
<evidence type="ECO:0000313" key="7">
    <source>
        <dbReference type="EMBL" id="TDQ37878.1"/>
    </source>
</evidence>
<dbReference type="InterPro" id="IPR004481">
    <property type="entry name" value="K/Na/Ca-exchanger"/>
</dbReference>
<gene>
    <name evidence="7" type="ORF">DFQ45_106105</name>
</gene>
<keyword evidence="8" id="KW-1185">Reference proteome</keyword>
<feature type="transmembrane region" description="Helical" evidence="5">
    <location>
        <begin position="259"/>
        <end position="276"/>
    </location>
</feature>
<dbReference type="AlphaFoldDB" id="A0A4R6TVP3"/>
<dbReference type="Proteomes" id="UP000294575">
    <property type="component" value="Unassembled WGS sequence"/>
</dbReference>
<dbReference type="GO" id="GO:0006874">
    <property type="term" value="P:intracellular calcium ion homeostasis"/>
    <property type="evidence" value="ECO:0007669"/>
    <property type="project" value="TreeGrafter"/>
</dbReference>
<evidence type="ECO:0000256" key="5">
    <source>
        <dbReference type="SAM" id="Phobius"/>
    </source>
</evidence>
<dbReference type="InterPro" id="IPR044880">
    <property type="entry name" value="NCX_ion-bd_dom_sf"/>
</dbReference>
<dbReference type="GO" id="GO:0008273">
    <property type="term" value="F:calcium, potassium:sodium antiporter activity"/>
    <property type="evidence" value="ECO:0007669"/>
    <property type="project" value="TreeGrafter"/>
</dbReference>
<protein>
    <submittedName>
        <fullName evidence="7">Cation:H+ antiporter</fullName>
    </submittedName>
</protein>
<evidence type="ECO:0000256" key="4">
    <source>
        <dbReference type="ARBA" id="ARBA00023136"/>
    </source>
</evidence>
<comment type="subcellular location">
    <subcellularLocation>
        <location evidence="1">Membrane</location>
        <topology evidence="1">Multi-pass membrane protein</topology>
    </subcellularLocation>
</comment>
<evidence type="ECO:0000256" key="3">
    <source>
        <dbReference type="ARBA" id="ARBA00022989"/>
    </source>
</evidence>
<feature type="domain" description="Sodium/calcium exchanger membrane region" evidence="6">
    <location>
        <begin position="158"/>
        <end position="302"/>
    </location>
</feature>
<name>A0A4R6TVP3_9GAMM</name>
<feature type="transmembrane region" description="Helical" evidence="5">
    <location>
        <begin position="155"/>
        <end position="177"/>
    </location>
</feature>
<evidence type="ECO:0000256" key="2">
    <source>
        <dbReference type="ARBA" id="ARBA00022692"/>
    </source>
</evidence>
<dbReference type="PANTHER" id="PTHR10846">
    <property type="entry name" value="SODIUM/POTASSIUM/CALCIUM EXCHANGER"/>
    <property type="match status" value="1"/>
</dbReference>
<dbReference type="NCBIfam" id="TIGR00367">
    <property type="entry name" value="calcium/sodium antiporter"/>
    <property type="match status" value="1"/>
</dbReference>
<evidence type="ECO:0000256" key="1">
    <source>
        <dbReference type="ARBA" id="ARBA00004141"/>
    </source>
</evidence>
<accession>A0A4R6TVP3</accession>
<dbReference type="InterPro" id="IPR004837">
    <property type="entry name" value="NaCa_Exmemb"/>
</dbReference>
<feature type="transmembrane region" description="Helical" evidence="5">
    <location>
        <begin position="60"/>
        <end position="79"/>
    </location>
</feature>
<dbReference type="Gene3D" id="1.20.1420.30">
    <property type="entry name" value="NCX, central ion-binding region"/>
    <property type="match status" value="2"/>
</dbReference>
<feature type="transmembrane region" description="Helical" evidence="5">
    <location>
        <begin position="24"/>
        <end position="48"/>
    </location>
</feature>
<feature type="domain" description="Sodium/calcium exchanger membrane region" evidence="6">
    <location>
        <begin position="1"/>
        <end position="129"/>
    </location>
</feature>
<reference evidence="7 8" key="1">
    <citation type="submission" date="2019-03" db="EMBL/GenBank/DDBJ databases">
        <title>Genomic Encyclopedia of Type Strains, Phase IV (KMG-IV): sequencing the most valuable type-strain genomes for metagenomic binning, comparative biology and taxonomic classification.</title>
        <authorList>
            <person name="Goeker M."/>
        </authorList>
    </citation>
    <scope>NUCLEOTIDE SEQUENCE [LARGE SCALE GENOMIC DNA]</scope>
    <source>
        <strain evidence="7 8">DSM 28679</strain>
    </source>
</reference>
<feature type="transmembrane region" description="Helical" evidence="5">
    <location>
        <begin position="288"/>
        <end position="308"/>
    </location>
</feature>
<dbReference type="EMBL" id="SNYK01000006">
    <property type="protein sequence ID" value="TDQ37878.1"/>
    <property type="molecule type" value="Genomic_DNA"/>
</dbReference>
<sequence>MVWSADRFVDGAVVTAKYYGMAPLLVGMVVVGFGTSAPEMAVSVLAAMQGSPDIALGNAYGSNITNIALILGVSALIYPITVSRQVLRKELPILLAVTAFTFWLIQDGRLGRLEAVALLLVFGLLMAWNVLISLRSRSTVLRPTEPASDPTGMTIRVALGWLVAGLVLLVLSSQVLVWGAVKIAVGFGVSELLIGLTIVAIGTSLPELASSIAAARKKEHDIVLGNILGSNLFNTLIVVGLAGTIRPMPVAAEVLSRDIPVMAGLTLALLVLGFGLRKAGSLGRFKGLLLLICYCGYTLYLISTAIPATA</sequence>
<feature type="transmembrane region" description="Helical" evidence="5">
    <location>
        <begin position="91"/>
        <end position="109"/>
    </location>
</feature>
<dbReference type="GO" id="GO:0005262">
    <property type="term" value="F:calcium channel activity"/>
    <property type="evidence" value="ECO:0007669"/>
    <property type="project" value="TreeGrafter"/>
</dbReference>
<proteinExistence type="predicted"/>
<evidence type="ECO:0000259" key="6">
    <source>
        <dbReference type="Pfam" id="PF01699"/>
    </source>
</evidence>
<dbReference type="Pfam" id="PF01699">
    <property type="entry name" value="Na_Ca_ex"/>
    <property type="match status" value="2"/>
</dbReference>
<feature type="transmembrane region" description="Helical" evidence="5">
    <location>
        <begin position="223"/>
        <end position="247"/>
    </location>
</feature>
<evidence type="ECO:0000313" key="8">
    <source>
        <dbReference type="Proteomes" id="UP000294575"/>
    </source>
</evidence>